<evidence type="ECO:0000313" key="2">
    <source>
        <dbReference type="Proteomes" id="UP000503320"/>
    </source>
</evidence>
<protein>
    <submittedName>
        <fullName evidence="1">Uncharacterized protein</fullName>
    </submittedName>
</protein>
<reference evidence="1 2" key="1">
    <citation type="submission" date="2019-03" db="EMBL/GenBank/DDBJ databases">
        <title>Complete Genome Sequence of Allofrancisella frigidaquae Strain SYSU 10HL1970 Isolated from Water-Cooling Systems in China.</title>
        <authorList>
            <person name="Ohrman C."/>
            <person name="Uneklint I."/>
            <person name="Sjodin A."/>
        </authorList>
    </citation>
    <scope>NUCLEOTIDE SEQUENCE [LARGE SCALE GENOMIC DNA]</scope>
    <source>
        <strain evidence="1 2">SYSU 10HL1970</strain>
    </source>
</reference>
<proteinExistence type="predicted"/>
<dbReference type="Gene3D" id="3.90.550.20">
    <property type="match status" value="1"/>
</dbReference>
<dbReference type="RefSeq" id="WP_172106133.1">
    <property type="nucleotide sequence ID" value="NZ_CP038017.1"/>
</dbReference>
<accession>A0A6M3HRQ3</accession>
<dbReference type="AlphaFoldDB" id="A0A6M3HRQ3"/>
<dbReference type="KEGG" id="afri:E3E15_00025"/>
<keyword evidence="2" id="KW-1185">Reference proteome</keyword>
<dbReference type="Proteomes" id="UP000503320">
    <property type="component" value="Chromosome"/>
</dbReference>
<dbReference type="EMBL" id="CP038017">
    <property type="protein sequence ID" value="QIV93833.1"/>
    <property type="molecule type" value="Genomic_DNA"/>
</dbReference>
<gene>
    <name evidence="1" type="ORF">E3E15_00025</name>
</gene>
<name>A0A6M3HRQ3_9GAMM</name>
<sequence>MSAVHCIWVGQKEIPLNYLENIKKLRQENPLNNHYVWLNRGATKEELKYASIEGVFFKHIKELHSVVKNLEQPHTANQSKNLEQPHPANQLYKLALLEADTTFGKAFANNMLKELILYLGIYSEDDGWNIVRDIGTTFYKDRIPTVQQIFLKQYRQYDYYVQNRKTPVIVGKKGSCGLIYEGDKIIPILESYAKANWSNLFTIKSHISLDYQFDMNGDYKLQHETVIKFKKDLPVEGLLSLAYLNIQIREIWAKRFSDNPYSSTRCVTTSTRHKELSIQLKKMVDELDSLTVKQIAYETLENKEMMLAYKAKQKEIQDLYSKVSLVTHYSELHSTRLMRAACDEIYSSCVDGMVRTRFNVSNVPNCSLNYDEGNVENNRGTSWIPGANNFKKLSQGWKMTDVNRLRSKSVYVEHNINHEDLQLKVGDKYVRLKVLPRILKTKDY</sequence>
<evidence type="ECO:0000313" key="1">
    <source>
        <dbReference type="EMBL" id="QIV93833.1"/>
    </source>
</evidence>
<organism evidence="1 2">
    <name type="scientific">Allofrancisella frigidaquae</name>
    <dbReference type="NCBI Taxonomy" id="1085644"/>
    <lineage>
        <taxon>Bacteria</taxon>
        <taxon>Pseudomonadati</taxon>
        <taxon>Pseudomonadota</taxon>
        <taxon>Gammaproteobacteria</taxon>
        <taxon>Thiotrichales</taxon>
        <taxon>Francisellaceae</taxon>
        <taxon>Allofrancisella</taxon>
    </lineage>
</organism>